<protein>
    <submittedName>
        <fullName evidence="1">Uncharacterized protein</fullName>
    </submittedName>
</protein>
<reference evidence="1 2" key="1">
    <citation type="journal article" date="2017" name="Nat. Commun.">
        <title>Genome assembly with in vitro proximity ligation data and whole-genome triplication in lettuce.</title>
        <authorList>
            <person name="Reyes-Chin-Wo S."/>
            <person name="Wang Z."/>
            <person name="Yang X."/>
            <person name="Kozik A."/>
            <person name="Arikit S."/>
            <person name="Song C."/>
            <person name="Xia L."/>
            <person name="Froenicke L."/>
            <person name="Lavelle D.O."/>
            <person name="Truco M.J."/>
            <person name="Xia R."/>
            <person name="Zhu S."/>
            <person name="Xu C."/>
            <person name="Xu H."/>
            <person name="Xu X."/>
            <person name="Cox K."/>
            <person name="Korf I."/>
            <person name="Meyers B.C."/>
            <person name="Michelmore R.W."/>
        </authorList>
    </citation>
    <scope>NUCLEOTIDE SEQUENCE [LARGE SCALE GENOMIC DNA]</scope>
    <source>
        <strain evidence="2">cv. Salinas</strain>
        <tissue evidence="1">Seedlings</tissue>
    </source>
</reference>
<dbReference type="AlphaFoldDB" id="A0A9R1UR90"/>
<comment type="caution">
    <text evidence="1">The sequence shown here is derived from an EMBL/GenBank/DDBJ whole genome shotgun (WGS) entry which is preliminary data.</text>
</comment>
<proteinExistence type="predicted"/>
<name>A0A9R1UR90_LACSA</name>
<evidence type="ECO:0000313" key="2">
    <source>
        <dbReference type="Proteomes" id="UP000235145"/>
    </source>
</evidence>
<keyword evidence="2" id="KW-1185">Reference proteome</keyword>
<dbReference type="Proteomes" id="UP000235145">
    <property type="component" value="Unassembled WGS sequence"/>
</dbReference>
<evidence type="ECO:0000313" key="1">
    <source>
        <dbReference type="EMBL" id="KAJ0191682.1"/>
    </source>
</evidence>
<gene>
    <name evidence="1" type="ORF">LSAT_V11C800398820</name>
</gene>
<accession>A0A9R1UR90</accession>
<organism evidence="1 2">
    <name type="scientific">Lactuca sativa</name>
    <name type="common">Garden lettuce</name>
    <dbReference type="NCBI Taxonomy" id="4236"/>
    <lineage>
        <taxon>Eukaryota</taxon>
        <taxon>Viridiplantae</taxon>
        <taxon>Streptophyta</taxon>
        <taxon>Embryophyta</taxon>
        <taxon>Tracheophyta</taxon>
        <taxon>Spermatophyta</taxon>
        <taxon>Magnoliopsida</taxon>
        <taxon>eudicotyledons</taxon>
        <taxon>Gunneridae</taxon>
        <taxon>Pentapetalae</taxon>
        <taxon>asterids</taxon>
        <taxon>campanulids</taxon>
        <taxon>Asterales</taxon>
        <taxon>Asteraceae</taxon>
        <taxon>Cichorioideae</taxon>
        <taxon>Cichorieae</taxon>
        <taxon>Lactucinae</taxon>
        <taxon>Lactuca</taxon>
    </lineage>
</organism>
<dbReference type="EMBL" id="NBSK02000008">
    <property type="protein sequence ID" value="KAJ0191682.1"/>
    <property type="molecule type" value="Genomic_DNA"/>
</dbReference>
<sequence>MGCTWFNHSKAKYLEIIARIYVKFLREHIEAADNNPLLVYLKELVNLNLCPLVQLHSSTTNSLLWNSKTLVCKKPLDSYITVDDILGCGL</sequence>